<accession>A0A7X0RWK5</accession>
<dbReference type="Proteomes" id="UP000547209">
    <property type="component" value="Unassembled WGS sequence"/>
</dbReference>
<evidence type="ECO:0000256" key="6">
    <source>
        <dbReference type="ARBA" id="ARBA00022989"/>
    </source>
</evidence>
<dbReference type="InterPro" id="IPR012160">
    <property type="entry name" value="LtaS-like"/>
</dbReference>
<feature type="transmembrane region" description="Helical" evidence="12">
    <location>
        <begin position="18"/>
        <end position="37"/>
    </location>
</feature>
<keyword evidence="7 8" id="KW-0472">Membrane</keyword>
<evidence type="ECO:0000256" key="10">
    <source>
        <dbReference type="PIRSR" id="PIRSR005091-2"/>
    </source>
</evidence>
<evidence type="ECO:0000259" key="13">
    <source>
        <dbReference type="Pfam" id="PF00884"/>
    </source>
</evidence>
<evidence type="ECO:0000313" key="14">
    <source>
        <dbReference type="EMBL" id="MBB6675002.1"/>
    </source>
</evidence>
<reference evidence="14 15" key="1">
    <citation type="submission" date="2020-08" db="EMBL/GenBank/DDBJ databases">
        <title>Cohnella phylogeny.</title>
        <authorList>
            <person name="Dunlap C."/>
        </authorList>
    </citation>
    <scope>NUCLEOTIDE SEQUENCE [LARGE SCALE GENOMIC DNA]</scope>
    <source>
        <strain evidence="14 15">DSM 28246</strain>
    </source>
</reference>
<feature type="transmembrane region" description="Helical" evidence="12">
    <location>
        <begin position="119"/>
        <end position="138"/>
    </location>
</feature>
<feature type="transmembrane region" description="Helical" evidence="12">
    <location>
        <begin position="43"/>
        <end position="64"/>
    </location>
</feature>
<evidence type="ECO:0000256" key="5">
    <source>
        <dbReference type="ARBA" id="ARBA00022692"/>
    </source>
</evidence>
<dbReference type="CDD" id="cd16015">
    <property type="entry name" value="LTA_synthase"/>
    <property type="match status" value="1"/>
</dbReference>
<feature type="transmembrane region" description="Helical" evidence="12">
    <location>
        <begin position="76"/>
        <end position="99"/>
    </location>
</feature>
<keyword evidence="15" id="KW-1185">Reference proteome</keyword>
<protein>
    <submittedName>
        <fullName evidence="14">LTA synthase family protein</fullName>
    </submittedName>
</protein>
<dbReference type="InterPro" id="IPR017850">
    <property type="entry name" value="Alkaline_phosphatase_core_sf"/>
</dbReference>
<evidence type="ECO:0000256" key="11">
    <source>
        <dbReference type="PIRSR" id="PIRSR005091-3"/>
    </source>
</evidence>
<feature type="transmembrane region" description="Helical" evidence="12">
    <location>
        <begin position="158"/>
        <end position="177"/>
    </location>
</feature>
<keyword evidence="5 12" id="KW-0812">Transmembrane</keyword>
<dbReference type="Gene3D" id="3.30.1120.170">
    <property type="match status" value="1"/>
</dbReference>
<evidence type="ECO:0000256" key="3">
    <source>
        <dbReference type="ARBA" id="ARBA00009983"/>
    </source>
</evidence>
<dbReference type="GO" id="GO:0046872">
    <property type="term" value="F:metal ion binding"/>
    <property type="evidence" value="ECO:0007669"/>
    <property type="project" value="UniProtKB-KW"/>
</dbReference>
<comment type="caution">
    <text evidence="14">The sequence shown here is derived from an EMBL/GenBank/DDBJ whole genome shotgun (WGS) entry which is preliminary data.</text>
</comment>
<dbReference type="PIRSF" id="PIRSF005091">
    <property type="entry name" value="Mmb_sulf_HI1246"/>
    <property type="match status" value="1"/>
</dbReference>
<comment type="subcellular location">
    <subcellularLocation>
        <location evidence="1">Cell membrane</location>
        <topology evidence="1">Multi-pass membrane protein</topology>
    </subcellularLocation>
</comment>
<dbReference type="Pfam" id="PF00884">
    <property type="entry name" value="Sulfatase"/>
    <property type="match status" value="1"/>
</dbReference>
<evidence type="ECO:0000256" key="1">
    <source>
        <dbReference type="ARBA" id="ARBA00004651"/>
    </source>
</evidence>
<feature type="binding site" evidence="11">
    <location>
        <position position="468"/>
    </location>
    <ligand>
        <name>Mn(2+)</name>
        <dbReference type="ChEBI" id="CHEBI:29035"/>
    </ligand>
</feature>
<evidence type="ECO:0000256" key="2">
    <source>
        <dbReference type="ARBA" id="ARBA00004936"/>
    </source>
</evidence>
<dbReference type="InterPro" id="IPR050448">
    <property type="entry name" value="OpgB/LTA_synthase_biosynth"/>
</dbReference>
<evidence type="ECO:0000256" key="7">
    <source>
        <dbReference type="ARBA" id="ARBA00023136"/>
    </source>
</evidence>
<comment type="similarity">
    <text evidence="3 8">Belongs to the LTA synthase family.</text>
</comment>
<keyword evidence="4 8" id="KW-1003">Cell membrane</keyword>
<dbReference type="AlphaFoldDB" id="A0A7X0RWK5"/>
<evidence type="ECO:0000256" key="12">
    <source>
        <dbReference type="SAM" id="Phobius"/>
    </source>
</evidence>
<feature type="binding site" evidence="11">
    <location>
        <position position="291"/>
    </location>
    <ligand>
        <name>Mn(2+)</name>
        <dbReference type="ChEBI" id="CHEBI:29035"/>
    </ligand>
</feature>
<name>A0A7X0RWK5_9BACL</name>
<dbReference type="Gene3D" id="3.40.720.10">
    <property type="entry name" value="Alkaline Phosphatase, subunit A"/>
    <property type="match status" value="1"/>
</dbReference>
<keyword evidence="6 12" id="KW-1133">Transmembrane helix</keyword>
<evidence type="ECO:0000256" key="4">
    <source>
        <dbReference type="ARBA" id="ARBA00022475"/>
    </source>
</evidence>
<feature type="binding site" evidence="10">
    <location>
        <position position="407"/>
    </location>
    <ligand>
        <name>substrate</name>
    </ligand>
</feature>
<sequence>MVLMTTRQRAWKWLSKPFVFFTILMIFKMYLAGFVIFEGWRAWLPLATGLPSVWVVFSLIELLAPRRKLGMYLTMNAVMTSVYFAVIMYYKYFGVIVTYHALKQVNQVTEVKGSVFSLLHPYFLLIYIDFVVLLALLIASRKFRAWGRALKVRSSKSVFSALGTLSLAACILTIWPYRDSMNEILQAENMGILNYEAYAAFAASKDNAVDPVNVTQDAIDKLKGNEKPAGTPLEWGVAAGKNVIVLQLEAFQNFLVGMKLDGQEITPNINKLAAESLYFNHFYQQVGQGNTADAEFVVNTSFYVPTNGAASQEYAGKELPSMPKVFEANGYQTATFHTNDVVFWNRNEMYKALGWHDYYDKKFFGDEDTVMFAASDEVLYDKTADKLAEMQNGGSPFYAQVISMSGHHPFNLPERKYKMELPDRFEGTLVGDYIRAQNYADYALGQFIDKLKANGVWDDSVIVLYGDHQGLPIYSLTGREKDLMKEIYGREYGLPDMLNIPLIVRVPGNAVEPKEMTGVGGQSDIFPTVANLAGVSLADHLHFGQDLINQNDNLLPERYYLPTGSFLNNTQMFIPGKDFEDGTARPLPGLAEDPKSATQQQFDNALELLSMSDSYVRSLPDRQ</sequence>
<evidence type="ECO:0000313" key="15">
    <source>
        <dbReference type="Proteomes" id="UP000547209"/>
    </source>
</evidence>
<dbReference type="PANTHER" id="PTHR47371:SF3">
    <property type="entry name" value="PHOSPHOGLYCEROL TRANSFERASE I"/>
    <property type="match status" value="1"/>
</dbReference>
<evidence type="ECO:0000256" key="9">
    <source>
        <dbReference type="PIRSR" id="PIRSR005091-1"/>
    </source>
</evidence>
<feature type="active site" evidence="9">
    <location>
        <position position="291"/>
    </location>
</feature>
<keyword evidence="10" id="KW-0479">Metal-binding</keyword>
<feature type="binding site" evidence="11">
    <location>
        <position position="467"/>
    </location>
    <ligand>
        <name>Mn(2+)</name>
        <dbReference type="ChEBI" id="CHEBI:29035"/>
    </ligand>
</feature>
<feature type="domain" description="Sulfatase N-terminal" evidence="13">
    <location>
        <begin position="241"/>
        <end position="535"/>
    </location>
</feature>
<comment type="pathway">
    <text evidence="2">Cell wall biogenesis; lipoteichoic acid biosynthesis.</text>
</comment>
<dbReference type="EMBL" id="JACJVP010000060">
    <property type="protein sequence ID" value="MBB6675002.1"/>
    <property type="molecule type" value="Genomic_DNA"/>
</dbReference>
<dbReference type="SUPFAM" id="SSF53649">
    <property type="entry name" value="Alkaline phosphatase-like"/>
    <property type="match status" value="1"/>
</dbReference>
<gene>
    <name evidence="14" type="ORF">H7C19_30505</name>
</gene>
<evidence type="ECO:0000256" key="8">
    <source>
        <dbReference type="PIRNR" id="PIRNR005091"/>
    </source>
</evidence>
<dbReference type="PANTHER" id="PTHR47371">
    <property type="entry name" value="LIPOTEICHOIC ACID SYNTHASE"/>
    <property type="match status" value="1"/>
</dbReference>
<feature type="binding site" evidence="11">
    <location>
        <position position="249"/>
    </location>
    <ligand>
        <name>Mn(2+)</name>
        <dbReference type="ChEBI" id="CHEBI:29035"/>
    </ligand>
</feature>
<keyword evidence="10" id="KW-0464">Manganese</keyword>
<dbReference type="GO" id="GO:0005886">
    <property type="term" value="C:plasma membrane"/>
    <property type="evidence" value="ECO:0007669"/>
    <property type="project" value="UniProtKB-SubCell"/>
</dbReference>
<organism evidence="14 15">
    <name type="scientific">Cohnella nanjingensis</name>
    <dbReference type="NCBI Taxonomy" id="1387779"/>
    <lineage>
        <taxon>Bacteria</taxon>
        <taxon>Bacillati</taxon>
        <taxon>Bacillota</taxon>
        <taxon>Bacilli</taxon>
        <taxon>Bacillales</taxon>
        <taxon>Paenibacillaceae</taxon>
        <taxon>Cohnella</taxon>
    </lineage>
</organism>
<dbReference type="InterPro" id="IPR000917">
    <property type="entry name" value="Sulfatase_N"/>
</dbReference>
<proteinExistence type="inferred from homology"/>